<feature type="compositionally biased region" description="Polar residues" evidence="1">
    <location>
        <begin position="257"/>
        <end position="268"/>
    </location>
</feature>
<gene>
    <name evidence="2" type="ORF">PPYR_00006</name>
</gene>
<accession>A0A5N4B0E4</accession>
<feature type="compositionally biased region" description="Polar residues" evidence="1">
    <location>
        <begin position="34"/>
        <end position="43"/>
    </location>
</feature>
<evidence type="ECO:0000313" key="3">
    <source>
        <dbReference type="Proteomes" id="UP000327044"/>
    </source>
</evidence>
<dbReference type="EMBL" id="VVIM01000001">
    <property type="protein sequence ID" value="KAB0803036.1"/>
    <property type="molecule type" value="Genomic_DNA"/>
</dbReference>
<sequence>YALPPRSSEKRTLRWFCNRPLSPAAAEVAPVQDGTINSSNSDIENGGRESIPDHLDGDIDETIPEFDASDKDDDDDYVPNSCSDTSSEDSDVEMDLELEDLHDKQSYHIPSAKTTCTSTSICNQAEENRTISPEISSSQTITAVLPVEETGNDLLYGKRNRQKDFCFFCDTLVQCFARHIIRNHATETEVQKILSYPPRSTTRKQLITMIRKKGNYLNSNTLQKPVRKGTLDQPLLPCSHCCGLYSKKQLWRHAKQRNPNQPSRNTNLYAEPFKG</sequence>
<proteinExistence type="predicted"/>
<dbReference type="InParanoid" id="A0A5N4B0E4"/>
<comment type="caution">
    <text evidence="2">The sequence shown here is derived from an EMBL/GenBank/DDBJ whole genome shotgun (WGS) entry which is preliminary data.</text>
</comment>
<feature type="compositionally biased region" description="Basic and acidic residues" evidence="1">
    <location>
        <begin position="45"/>
        <end position="57"/>
    </location>
</feature>
<dbReference type="Proteomes" id="UP000327044">
    <property type="component" value="Unassembled WGS sequence"/>
</dbReference>
<organism evidence="2 3">
    <name type="scientific">Photinus pyralis</name>
    <name type="common">Common eastern firefly</name>
    <name type="synonym">Lampyris pyralis</name>
    <dbReference type="NCBI Taxonomy" id="7054"/>
    <lineage>
        <taxon>Eukaryota</taxon>
        <taxon>Metazoa</taxon>
        <taxon>Ecdysozoa</taxon>
        <taxon>Arthropoda</taxon>
        <taxon>Hexapoda</taxon>
        <taxon>Insecta</taxon>
        <taxon>Pterygota</taxon>
        <taxon>Neoptera</taxon>
        <taxon>Endopterygota</taxon>
        <taxon>Coleoptera</taxon>
        <taxon>Polyphaga</taxon>
        <taxon>Elateriformia</taxon>
        <taxon>Elateroidea</taxon>
        <taxon>Lampyridae</taxon>
        <taxon>Lampyrinae</taxon>
        <taxon>Photinus</taxon>
    </lineage>
</organism>
<keyword evidence="3" id="KW-1185">Reference proteome</keyword>
<reference evidence="2 3" key="1">
    <citation type="journal article" date="2018" name="Elife">
        <title>Firefly genomes illuminate parallel origins of bioluminescence in beetles.</title>
        <authorList>
            <person name="Fallon T.R."/>
            <person name="Lower S.E."/>
            <person name="Chang C.H."/>
            <person name="Bessho-Uehara M."/>
            <person name="Martin G.J."/>
            <person name="Bewick A.J."/>
            <person name="Behringer M."/>
            <person name="Debat H.J."/>
            <person name="Wong I."/>
            <person name="Day J.C."/>
            <person name="Suvorov A."/>
            <person name="Silva C.J."/>
            <person name="Stanger-Hall K.F."/>
            <person name="Hall D.W."/>
            <person name="Schmitz R.J."/>
            <person name="Nelson D.R."/>
            <person name="Lewis S.M."/>
            <person name="Shigenobu S."/>
            <person name="Bybee S.M."/>
            <person name="Larracuente A.M."/>
            <person name="Oba Y."/>
            <person name="Weng J.K."/>
        </authorList>
    </citation>
    <scope>NUCLEOTIDE SEQUENCE [LARGE SCALE GENOMIC DNA]</scope>
    <source>
        <strain evidence="2">1611_PpyrPB1</strain>
        <tissue evidence="2">Whole body</tissue>
    </source>
</reference>
<feature type="non-terminal residue" evidence="2">
    <location>
        <position position="1"/>
    </location>
</feature>
<evidence type="ECO:0000256" key="1">
    <source>
        <dbReference type="SAM" id="MobiDB-lite"/>
    </source>
</evidence>
<feature type="region of interest" description="Disordered" evidence="1">
    <location>
        <begin position="254"/>
        <end position="275"/>
    </location>
</feature>
<feature type="region of interest" description="Disordered" evidence="1">
    <location>
        <begin position="27"/>
        <end position="92"/>
    </location>
</feature>
<dbReference type="PANTHER" id="PTHR33480">
    <property type="entry name" value="SET DOMAIN-CONTAINING PROTEIN-RELATED"/>
    <property type="match status" value="1"/>
</dbReference>
<name>A0A5N4B0E4_PHOPY</name>
<evidence type="ECO:0000313" key="2">
    <source>
        <dbReference type="EMBL" id="KAB0803036.1"/>
    </source>
</evidence>
<dbReference type="AlphaFoldDB" id="A0A5N4B0E4"/>
<protein>
    <submittedName>
        <fullName evidence="2">Uncharacterized protein</fullName>
    </submittedName>
</protein>